<keyword evidence="6 10" id="KW-0811">Translocation</keyword>
<dbReference type="InterPro" id="IPR004217">
    <property type="entry name" value="Tim10-like"/>
</dbReference>
<keyword evidence="10" id="KW-0143">Chaperone</keyword>
<dbReference type="GO" id="GO:0005743">
    <property type="term" value="C:mitochondrial inner membrane"/>
    <property type="evidence" value="ECO:0007669"/>
    <property type="project" value="UniProtKB-SubCell"/>
</dbReference>
<comment type="caution">
    <text evidence="12">The sequence shown here is derived from an EMBL/GenBank/DDBJ whole genome shotgun (WGS) entry which is preliminary data.</text>
</comment>
<evidence type="ECO:0000256" key="8">
    <source>
        <dbReference type="ARBA" id="ARBA00023157"/>
    </source>
</evidence>
<evidence type="ECO:0000256" key="6">
    <source>
        <dbReference type="ARBA" id="ARBA00023010"/>
    </source>
</evidence>
<dbReference type="AlphaFoldDB" id="A0A7J7KPS6"/>
<evidence type="ECO:0000256" key="1">
    <source>
        <dbReference type="ARBA" id="ARBA00006720"/>
    </source>
</evidence>
<keyword evidence="3" id="KW-0479">Metal-binding</keyword>
<proteinExistence type="inferred from homology"/>
<dbReference type="GO" id="GO:0045039">
    <property type="term" value="P:protein insertion into mitochondrial inner membrane"/>
    <property type="evidence" value="ECO:0007669"/>
    <property type="project" value="TreeGrafter"/>
</dbReference>
<dbReference type="OrthoDB" id="274922at2759"/>
<organism evidence="12 13">
    <name type="scientific">Bugula neritina</name>
    <name type="common">Brown bryozoan</name>
    <name type="synonym">Sertularia neritina</name>
    <dbReference type="NCBI Taxonomy" id="10212"/>
    <lineage>
        <taxon>Eukaryota</taxon>
        <taxon>Metazoa</taxon>
        <taxon>Spiralia</taxon>
        <taxon>Lophotrochozoa</taxon>
        <taxon>Bryozoa</taxon>
        <taxon>Gymnolaemata</taxon>
        <taxon>Cheilostomatida</taxon>
        <taxon>Flustrina</taxon>
        <taxon>Buguloidea</taxon>
        <taxon>Bugulidae</taxon>
        <taxon>Bugula</taxon>
    </lineage>
</organism>
<reference evidence="12" key="1">
    <citation type="submission" date="2020-06" db="EMBL/GenBank/DDBJ databases">
        <title>Draft genome of Bugula neritina, a colonial animal packing powerful symbionts and potential medicines.</title>
        <authorList>
            <person name="Rayko M."/>
        </authorList>
    </citation>
    <scope>NUCLEOTIDE SEQUENCE [LARGE SCALE GENOMIC DNA]</scope>
    <source>
        <strain evidence="12">Kwan_BN1</strain>
    </source>
</reference>
<keyword evidence="2 10" id="KW-0813">Transport</keyword>
<evidence type="ECO:0000259" key="11">
    <source>
        <dbReference type="Pfam" id="PF02953"/>
    </source>
</evidence>
<gene>
    <name evidence="12" type="ORF">EB796_001550</name>
</gene>
<evidence type="ECO:0000256" key="3">
    <source>
        <dbReference type="ARBA" id="ARBA00022723"/>
    </source>
</evidence>
<comment type="function">
    <text evidence="10">Mitochondrial intermembrane chaperone that participates in the import and insertion of some multi-pass transmembrane proteins into the mitochondrial inner membrane. Also required for the transfer of beta-barrel precursors from the TOM complex to the sorting and assembly machinery (SAM complex) of the outer membrane. Acts as a chaperone-like protein that protects the hydrophobic precursors from aggregation and guide them through the mitochondrial intermembrane space.</text>
</comment>
<dbReference type="GO" id="GO:0015031">
    <property type="term" value="P:protein transport"/>
    <property type="evidence" value="ECO:0007669"/>
    <property type="project" value="UniProtKB-KW"/>
</dbReference>
<comment type="similarity">
    <text evidence="1 10">Belongs to the small Tim family.</text>
</comment>
<keyword evidence="7 10" id="KW-0496">Mitochondrion</keyword>
<comment type="domain">
    <text evidence="10">The twin CX3C motif contains 4 conserved Cys residues that form 2 disulfide bonds in the mitochondrial intermembrane space.</text>
</comment>
<sequence>MTSACQKKCVPPKYSDGELSKGEAVCIDRCVAKFMDVHDIVGKKLTAMSNAEQGGGAAGLPGTIPK</sequence>
<keyword evidence="8 10" id="KW-1015">Disulfide bond</keyword>
<name>A0A7J7KPS6_BUGNE</name>
<evidence type="ECO:0000256" key="4">
    <source>
        <dbReference type="ARBA" id="ARBA00022833"/>
    </source>
</evidence>
<comment type="subcellular location">
    <subcellularLocation>
        <location evidence="10">Mitochondrion inner membrane</location>
        <topology evidence="10">Peripheral membrane protein</topology>
        <orientation evidence="10">Intermembrane side</orientation>
    </subcellularLocation>
</comment>
<keyword evidence="10" id="KW-0472">Membrane</keyword>
<keyword evidence="10" id="KW-0999">Mitochondrion inner membrane</keyword>
<dbReference type="SUPFAM" id="SSF144122">
    <property type="entry name" value="Tim10-like"/>
    <property type="match status" value="1"/>
</dbReference>
<dbReference type="Proteomes" id="UP000593567">
    <property type="component" value="Unassembled WGS sequence"/>
</dbReference>
<evidence type="ECO:0000313" key="13">
    <source>
        <dbReference type="Proteomes" id="UP000593567"/>
    </source>
</evidence>
<keyword evidence="13" id="KW-1185">Reference proteome</keyword>
<evidence type="ECO:0000256" key="7">
    <source>
        <dbReference type="ARBA" id="ARBA00023128"/>
    </source>
</evidence>
<dbReference type="EMBL" id="VXIV02000176">
    <property type="protein sequence ID" value="KAF6040157.1"/>
    <property type="molecule type" value="Genomic_DNA"/>
</dbReference>
<evidence type="ECO:0000256" key="5">
    <source>
        <dbReference type="ARBA" id="ARBA00022927"/>
    </source>
</evidence>
<comment type="subunit">
    <text evidence="10">Heterohexamer.</text>
</comment>
<evidence type="ECO:0000256" key="10">
    <source>
        <dbReference type="RuleBase" id="RU367043"/>
    </source>
</evidence>
<feature type="domain" description="Tim10-like" evidence="11">
    <location>
        <begin position="1"/>
        <end position="46"/>
    </location>
</feature>
<evidence type="ECO:0000256" key="2">
    <source>
        <dbReference type="ARBA" id="ARBA00022448"/>
    </source>
</evidence>
<dbReference type="Gene3D" id="1.10.287.810">
    <property type="entry name" value="Mitochondrial import inner membrane translocase subunit tim13 like domains"/>
    <property type="match status" value="1"/>
</dbReference>
<keyword evidence="5 10" id="KW-0653">Protein transport</keyword>
<comment type="function">
    <text evidence="9">Mitochondrial intermembrane chaperone that participates in the import and insertion of multi-pass transmembrane proteins into the mitochondrial inner membrane. May also be required for the transfer of beta-barrel precursors from the TOM complex to the sorting and assembly machinery (SAM complex) of the outer membrane. Acts as a chaperone-like protein that protects the hydrophobic precursors from aggregation and guide them through the mitochondrial intermembrane space.</text>
</comment>
<dbReference type="PANTHER" id="PTHR11038">
    <property type="entry name" value="MITOCHONDRIAL IMPORT INNER MEMBRANE TRANSLOCASE SUBUNIT TIM10"/>
    <property type="match status" value="1"/>
</dbReference>
<dbReference type="PANTHER" id="PTHR11038:SF16">
    <property type="entry name" value="MITOCHONDRIAL IMPORT INNER MEMBRANE TRANSLOCASE SUBUNIT TIM10"/>
    <property type="match status" value="1"/>
</dbReference>
<keyword evidence="4" id="KW-0862">Zinc</keyword>
<accession>A0A7J7KPS6</accession>
<dbReference type="GO" id="GO:0046872">
    <property type="term" value="F:metal ion binding"/>
    <property type="evidence" value="ECO:0007669"/>
    <property type="project" value="UniProtKB-KW"/>
</dbReference>
<evidence type="ECO:0000256" key="9">
    <source>
        <dbReference type="ARBA" id="ARBA00025311"/>
    </source>
</evidence>
<dbReference type="Pfam" id="PF02953">
    <property type="entry name" value="zf-Tim10_DDP"/>
    <property type="match status" value="1"/>
</dbReference>
<dbReference type="InterPro" id="IPR035427">
    <property type="entry name" value="Tim10-like_dom_sf"/>
</dbReference>
<evidence type="ECO:0000313" key="12">
    <source>
        <dbReference type="EMBL" id="KAF6040157.1"/>
    </source>
</evidence>
<protein>
    <recommendedName>
        <fullName evidence="10">Mitochondrial import inner membrane translocase subunit</fullName>
    </recommendedName>
</protein>